<reference evidence="4" key="1">
    <citation type="journal article" date="2013" name="Nature">
        <title>Pan genome of the phytoplankton Emiliania underpins its global distribution.</title>
        <authorList>
            <person name="Read B.A."/>
            <person name="Kegel J."/>
            <person name="Klute M.J."/>
            <person name="Kuo A."/>
            <person name="Lefebvre S.C."/>
            <person name="Maumus F."/>
            <person name="Mayer C."/>
            <person name="Miller J."/>
            <person name="Monier A."/>
            <person name="Salamov A."/>
            <person name="Young J."/>
            <person name="Aguilar M."/>
            <person name="Claverie J.M."/>
            <person name="Frickenhaus S."/>
            <person name="Gonzalez K."/>
            <person name="Herman E.K."/>
            <person name="Lin Y.C."/>
            <person name="Napier J."/>
            <person name="Ogata H."/>
            <person name="Sarno A.F."/>
            <person name="Shmutz J."/>
            <person name="Schroeder D."/>
            <person name="de Vargas C."/>
            <person name="Verret F."/>
            <person name="von Dassow P."/>
            <person name="Valentin K."/>
            <person name="Van de Peer Y."/>
            <person name="Wheeler G."/>
            <person name="Dacks J.B."/>
            <person name="Delwiche C.F."/>
            <person name="Dyhrman S.T."/>
            <person name="Glockner G."/>
            <person name="John U."/>
            <person name="Richards T."/>
            <person name="Worden A.Z."/>
            <person name="Zhang X."/>
            <person name="Grigoriev I.V."/>
            <person name="Allen A.E."/>
            <person name="Bidle K."/>
            <person name="Borodovsky M."/>
            <person name="Bowler C."/>
            <person name="Brownlee C."/>
            <person name="Cock J.M."/>
            <person name="Elias M."/>
            <person name="Gladyshev V.N."/>
            <person name="Groth M."/>
            <person name="Guda C."/>
            <person name="Hadaegh A."/>
            <person name="Iglesias-Rodriguez M.D."/>
            <person name="Jenkins J."/>
            <person name="Jones B.M."/>
            <person name="Lawson T."/>
            <person name="Leese F."/>
            <person name="Lindquist E."/>
            <person name="Lobanov A."/>
            <person name="Lomsadze A."/>
            <person name="Malik S.B."/>
            <person name="Marsh M.E."/>
            <person name="Mackinder L."/>
            <person name="Mock T."/>
            <person name="Mueller-Roeber B."/>
            <person name="Pagarete A."/>
            <person name="Parker M."/>
            <person name="Probert I."/>
            <person name="Quesneville H."/>
            <person name="Raines C."/>
            <person name="Rensing S.A."/>
            <person name="Riano-Pachon D.M."/>
            <person name="Richier S."/>
            <person name="Rokitta S."/>
            <person name="Shiraiwa Y."/>
            <person name="Soanes D.M."/>
            <person name="van der Giezen M."/>
            <person name="Wahlund T.M."/>
            <person name="Williams B."/>
            <person name="Wilson W."/>
            <person name="Wolfe G."/>
            <person name="Wurch L.L."/>
        </authorList>
    </citation>
    <scope>NUCLEOTIDE SEQUENCE</scope>
</reference>
<dbReference type="AlphaFoldDB" id="A0A0D3I4G1"/>
<dbReference type="eggNOG" id="KOG1021">
    <property type="taxonomic scope" value="Eukaryota"/>
</dbReference>
<dbReference type="KEGG" id="ehx:EMIHUDRAFT_106988"/>
<sequence length="618" mass="67225">MIDDLSSKRHCAAGSNWNPVEERCICPIGRNGTRCDSDSLPACRAAVGSTAVSCTVGRPQHCECLEQCVAAGAFVAHMYRYCFTTADAEPLSDIPSTESAFFWRWNPMAGWRGRKGLRAATRLEALTHEFTPKLQHLPLSNCIDRCSERGGCLAAVAPQRASPRRVSAACRCDSYYFGKTCHRHSSPHCWNGCSGRGECVDGFCVCRGGSYGPACALGGGGGGGGGSGGGSGSGGGGGGGGGGGRRPTVYVYDLPPVVLRRRAFASDRDPIFNTHHAFLEALLADAPSLARSPAEAALFLVPAFATNMEALREYYSHAQRHVATHHPWWTASGGANHLWWSTADGGGCELNQLRETRHSVAVAHYIKANRSGGYRRTNERCGVASKDVAAPPKLPFATEERLLRAGRRPLAARALRFFFAGNVPDSHLPGFDQRTDDDLGREAYSEGVRQLVWKHLRKADGFKVVARSPSYEDDWADARVCLAPLGVGWGIRLLWSVLAGCVPLLASSEVSPWFDRVLPWEGMALLGVDQRELPRLPALLARLPEETLVQKQKALWHYRRTLLWPPAGIAYNVTLREICVRAEGLARGRGARWKWDCDALLPAGLTQSLHSKRWKGSK</sequence>
<accession>A0A0D3I4G1</accession>
<dbReference type="STRING" id="2903.R1D5H4"/>
<keyword evidence="4" id="KW-1185">Reference proteome</keyword>
<dbReference type="Proteomes" id="UP000013827">
    <property type="component" value="Unassembled WGS sequence"/>
</dbReference>
<dbReference type="PROSITE" id="PS00022">
    <property type="entry name" value="EGF_1"/>
    <property type="match status" value="1"/>
</dbReference>
<dbReference type="InterPro" id="IPR000742">
    <property type="entry name" value="EGF"/>
</dbReference>
<dbReference type="GO" id="GO:0016757">
    <property type="term" value="F:glycosyltransferase activity"/>
    <property type="evidence" value="ECO:0007669"/>
    <property type="project" value="InterPro"/>
</dbReference>
<dbReference type="EnsemblProtists" id="EOD06146">
    <property type="protein sequence ID" value="EOD06146"/>
    <property type="gene ID" value="EMIHUDRAFT_106988"/>
</dbReference>
<dbReference type="InterPro" id="IPR040911">
    <property type="entry name" value="Exostosin_GT47"/>
</dbReference>
<evidence type="ECO:0000313" key="4">
    <source>
        <dbReference type="Proteomes" id="UP000013827"/>
    </source>
</evidence>
<reference evidence="3" key="2">
    <citation type="submission" date="2024-10" db="UniProtKB">
        <authorList>
            <consortium name="EnsemblProtists"/>
        </authorList>
    </citation>
    <scope>IDENTIFICATION</scope>
</reference>
<feature type="domain" description="EGF-like" evidence="2">
    <location>
        <begin position="170"/>
        <end position="181"/>
    </location>
</feature>
<dbReference type="Pfam" id="PF03016">
    <property type="entry name" value="Exostosin_GT47"/>
    <property type="match status" value="1"/>
</dbReference>
<name>A0A0D3I4G1_EMIH1</name>
<proteinExistence type="inferred from homology"/>
<dbReference type="PANTHER" id="PTHR11062:SF376">
    <property type="entry name" value="EXOSTOSIN FAMILY PROTEIN"/>
    <property type="match status" value="1"/>
</dbReference>
<dbReference type="GeneID" id="17252251"/>
<evidence type="ECO:0000313" key="3">
    <source>
        <dbReference type="EnsemblProtists" id="EOD06146"/>
    </source>
</evidence>
<dbReference type="PaxDb" id="2903-EOD06146"/>
<dbReference type="PANTHER" id="PTHR11062">
    <property type="entry name" value="EXOSTOSIN HEPARAN SULFATE GLYCOSYLTRANSFERASE -RELATED"/>
    <property type="match status" value="1"/>
</dbReference>
<dbReference type="RefSeq" id="XP_005758575.1">
    <property type="nucleotide sequence ID" value="XM_005758518.1"/>
</dbReference>
<evidence type="ECO:0000259" key="2">
    <source>
        <dbReference type="PROSITE" id="PS00022"/>
    </source>
</evidence>
<protein>
    <recommendedName>
        <fullName evidence="2">EGF-like domain-containing protein</fullName>
    </recommendedName>
</protein>
<dbReference type="HOGENOM" id="CLU_019863_0_0_1"/>
<evidence type="ECO:0000256" key="1">
    <source>
        <dbReference type="ARBA" id="ARBA00010271"/>
    </source>
</evidence>
<dbReference type="InterPro" id="IPR004263">
    <property type="entry name" value="Exostosin"/>
</dbReference>
<comment type="similarity">
    <text evidence="1">Belongs to the glycosyltransferase 47 family.</text>
</comment>
<organism evidence="3 4">
    <name type="scientific">Emiliania huxleyi (strain CCMP1516)</name>
    <dbReference type="NCBI Taxonomy" id="280463"/>
    <lineage>
        <taxon>Eukaryota</taxon>
        <taxon>Haptista</taxon>
        <taxon>Haptophyta</taxon>
        <taxon>Prymnesiophyceae</taxon>
        <taxon>Isochrysidales</taxon>
        <taxon>Noelaerhabdaceae</taxon>
        <taxon>Emiliania</taxon>
    </lineage>
</organism>